<keyword evidence="2" id="KW-1133">Transmembrane helix</keyword>
<keyword evidence="2" id="KW-0472">Membrane</keyword>
<name>A0AA36HRT6_9DINO</name>
<reference evidence="3" key="1">
    <citation type="submission" date="2023-08" db="EMBL/GenBank/DDBJ databases">
        <authorList>
            <person name="Chen Y."/>
            <person name="Shah S."/>
            <person name="Dougan E. K."/>
            <person name="Thang M."/>
            <person name="Chan C."/>
        </authorList>
    </citation>
    <scope>NUCLEOTIDE SEQUENCE</scope>
</reference>
<sequence length="212" mass="22571">MISRRGMSPETIGAENVDVEAPDQSAPLTAAPKSDCILRCCHCISVIDILVLALAAVASVIAIVSSIRPESFNIAAIGLRGASVGLCVLLGIEQGTRNTSCHCSCLRRLFPPLDYWVGRGLAHLFLALQMEGASSEGLDGTTTDLINAASIAVAVVGVFFTSGAFLCFGPLERRHHRLATRKEEVMRELSELERKKKALENEAGARPAGDGR</sequence>
<evidence type="ECO:0000313" key="3">
    <source>
        <dbReference type="EMBL" id="CAJ1374164.1"/>
    </source>
</evidence>
<keyword evidence="4" id="KW-1185">Reference proteome</keyword>
<dbReference type="Proteomes" id="UP001178507">
    <property type="component" value="Unassembled WGS sequence"/>
</dbReference>
<gene>
    <name evidence="3" type="ORF">EVOR1521_LOCUS3788</name>
</gene>
<protein>
    <recommendedName>
        <fullName evidence="5">Transmembrane protein</fullName>
    </recommendedName>
</protein>
<dbReference type="AlphaFoldDB" id="A0AA36HRT6"/>
<evidence type="ECO:0000256" key="2">
    <source>
        <dbReference type="SAM" id="Phobius"/>
    </source>
</evidence>
<dbReference type="EMBL" id="CAUJNA010000234">
    <property type="protein sequence ID" value="CAJ1374164.1"/>
    <property type="molecule type" value="Genomic_DNA"/>
</dbReference>
<evidence type="ECO:0008006" key="5">
    <source>
        <dbReference type="Google" id="ProtNLM"/>
    </source>
</evidence>
<dbReference type="PANTHER" id="PTHR34965:SF1">
    <property type="entry name" value="OS07G0118300 PROTEIN"/>
    <property type="match status" value="1"/>
</dbReference>
<proteinExistence type="predicted"/>
<feature type="transmembrane region" description="Helical" evidence="2">
    <location>
        <begin position="150"/>
        <end position="171"/>
    </location>
</feature>
<comment type="caution">
    <text evidence="3">The sequence shown here is derived from an EMBL/GenBank/DDBJ whole genome shotgun (WGS) entry which is preliminary data.</text>
</comment>
<dbReference type="PANTHER" id="PTHR34965">
    <property type="entry name" value="OS07G0118300 PROTEIN"/>
    <property type="match status" value="1"/>
</dbReference>
<accession>A0AA36HRT6</accession>
<evidence type="ECO:0000256" key="1">
    <source>
        <dbReference type="SAM" id="Coils"/>
    </source>
</evidence>
<feature type="coiled-coil region" evidence="1">
    <location>
        <begin position="175"/>
        <end position="202"/>
    </location>
</feature>
<keyword evidence="2" id="KW-0812">Transmembrane</keyword>
<feature type="transmembrane region" description="Helical" evidence="2">
    <location>
        <begin position="43"/>
        <end position="65"/>
    </location>
</feature>
<organism evidence="3 4">
    <name type="scientific">Effrenium voratum</name>
    <dbReference type="NCBI Taxonomy" id="2562239"/>
    <lineage>
        <taxon>Eukaryota</taxon>
        <taxon>Sar</taxon>
        <taxon>Alveolata</taxon>
        <taxon>Dinophyceae</taxon>
        <taxon>Suessiales</taxon>
        <taxon>Symbiodiniaceae</taxon>
        <taxon>Effrenium</taxon>
    </lineage>
</organism>
<evidence type="ECO:0000313" key="4">
    <source>
        <dbReference type="Proteomes" id="UP001178507"/>
    </source>
</evidence>
<keyword evidence="1" id="KW-0175">Coiled coil</keyword>